<organism evidence="1 2">
    <name type="scientific">Euplotes crassus</name>
    <dbReference type="NCBI Taxonomy" id="5936"/>
    <lineage>
        <taxon>Eukaryota</taxon>
        <taxon>Sar</taxon>
        <taxon>Alveolata</taxon>
        <taxon>Ciliophora</taxon>
        <taxon>Intramacronucleata</taxon>
        <taxon>Spirotrichea</taxon>
        <taxon>Hypotrichia</taxon>
        <taxon>Euplotida</taxon>
        <taxon>Euplotidae</taxon>
        <taxon>Moneuplotes</taxon>
    </lineage>
</organism>
<keyword evidence="2" id="KW-1185">Reference proteome</keyword>
<dbReference type="SUPFAM" id="SSF54277">
    <property type="entry name" value="CAD &amp; PB1 domains"/>
    <property type="match status" value="1"/>
</dbReference>
<proteinExistence type="predicted"/>
<dbReference type="EMBL" id="CAMPGE010007141">
    <property type="protein sequence ID" value="CAI2366066.1"/>
    <property type="molecule type" value="Genomic_DNA"/>
</dbReference>
<accession>A0AAD1UBF1</accession>
<comment type="caution">
    <text evidence="1">The sequence shown here is derived from an EMBL/GenBank/DDBJ whole genome shotgun (WGS) entry which is preliminary data.</text>
</comment>
<evidence type="ECO:0000313" key="2">
    <source>
        <dbReference type="Proteomes" id="UP001295684"/>
    </source>
</evidence>
<name>A0AAD1UBF1_EUPCR</name>
<evidence type="ECO:0000313" key="1">
    <source>
        <dbReference type="EMBL" id="CAI2366066.1"/>
    </source>
</evidence>
<sequence length="699" mass="81154">MSQKEVRAILGDITNLESNYREKMITGGDTTIGCLDQIKLPSEEELLKSQSVLSRSSDNCNTEKRAPILTNDIVLKICYQNQNKILPEYPANMKTLHSSIKSLFSLDILYNLFFIDSAGDRIDISNNKDLKAICKTMGGQTSPLLKVYIWPKDAPLPSSKTGIAEVDSLWERIEKGRKLIRFNDKARDLAKNTGTQTQIIRKDCTYILEFSFEDRFFYKCWKFKQGCKGIWKINKKGGEGKLSRDHTMEDCGIKPQIKTESEERTKTLDQERECNDTQSDKKCCKGELNLRSRHFGAYRPFIRIIYSCIKEGWSQDSKKQVIKSENNIILPPIIPYETSLQKTSGVEVSKIYTKRTTPFGRAQVVSICNEQTNDLLFLVSDFELKILKSNHKSPQRYLLCCEEISDPNYRYVFNISMYDNTCKMFMPIGHCLMRYLKTQHFELIIAWFQKEFGTFFKPSLFITDYNFELFHACHVLYDKVPKYISLVDFIFKVWKNAYAVGMLTEKEVPDDHLKLLSDMPFLLLTHNEKTKDQFEKLVDNFLPLGQYERFVKQYMQIFLNVSSWYNIYTLASTYKNIFLNASKSQELQKKIFLSNRGLSGLEMTRNFESYLCNLHESISTGGQMIQPGSMYRLTKLYFNKYRGKKIKKNDILALTLNAMKDFDIEPNISSELSMKISKVKNEILDTPNIKIENPESLLL</sequence>
<dbReference type="AlphaFoldDB" id="A0AAD1UBF1"/>
<dbReference type="Proteomes" id="UP001295684">
    <property type="component" value="Unassembled WGS sequence"/>
</dbReference>
<protein>
    <submittedName>
        <fullName evidence="1">Uncharacterized protein</fullName>
    </submittedName>
</protein>
<gene>
    <name evidence="1" type="ORF">ECRASSUSDP1_LOCUS7337</name>
</gene>
<reference evidence="1" key="1">
    <citation type="submission" date="2023-07" db="EMBL/GenBank/DDBJ databases">
        <authorList>
            <consortium name="AG Swart"/>
            <person name="Singh M."/>
            <person name="Singh A."/>
            <person name="Seah K."/>
            <person name="Emmerich C."/>
        </authorList>
    </citation>
    <scope>NUCLEOTIDE SEQUENCE</scope>
    <source>
        <strain evidence="1">DP1</strain>
    </source>
</reference>